<dbReference type="SUPFAM" id="SSF54160">
    <property type="entry name" value="Chromo domain-like"/>
    <property type="match status" value="1"/>
</dbReference>
<name>A0A8C2FCC4_CYPCA</name>
<dbReference type="InterPro" id="IPR036397">
    <property type="entry name" value="RNaseH_sf"/>
</dbReference>
<sequence>MLQDIKIFIQGCILCAMNKNPRHLPAGKLMPLPVPHRPWSHLGVDFVTDLPPSEGNTCILVAIDRFSKACKLIPLKGLPTAFVTAELLMENVFRNFGIPEDIVSDRGPQFISKVWRAFFALMNVTVSLTSGYHPQSNGQAERKIQDVSRFLRIFCHSNQNLWSRYLIWAEYAQNSLQQTSTKLTPFQCVLGYQPPLFPWSGEPSEIPAVNTWFQDSERVWNQAHHHLQQAVNRQQRFADTRRHNAPEYQPGQLVWLSTRDIRLRLPCRKLSPKYIGPFPITRRVNPVTYQLRLPVQYRIHPTFHVSLLKPHHSPVPVPSADLTPEENPSIPPIEAEPIYTVREILDSRRRGGRLEYLVDWEDYGPEERCWVPRNDILDPNLLIEFHNQHPERPAPRPRGRPPRRRGPRPAGADSGGGGNVRDQSSSV</sequence>
<evidence type="ECO:0000259" key="4">
    <source>
        <dbReference type="PROSITE" id="PS50994"/>
    </source>
</evidence>
<feature type="domain" description="Chromo" evidence="3">
    <location>
        <begin position="339"/>
        <end position="397"/>
    </location>
</feature>
<feature type="region of interest" description="Disordered" evidence="2">
    <location>
        <begin position="385"/>
        <end position="427"/>
    </location>
</feature>
<dbReference type="InterPro" id="IPR016197">
    <property type="entry name" value="Chromo-like_dom_sf"/>
</dbReference>
<evidence type="ECO:0000313" key="6">
    <source>
        <dbReference type="Proteomes" id="UP000694701"/>
    </source>
</evidence>
<accession>A0A8C2FCC4</accession>
<dbReference type="PROSITE" id="PS50994">
    <property type="entry name" value="INTEGRASE"/>
    <property type="match status" value="1"/>
</dbReference>
<dbReference type="Ensembl" id="ENSCCRT00020058673.1">
    <property type="protein sequence ID" value="ENSCCRP00020053663.1"/>
    <property type="gene ID" value="ENSCCRG00020024234.1"/>
</dbReference>
<dbReference type="Pfam" id="PF24626">
    <property type="entry name" value="SH3_Tf2-1"/>
    <property type="match status" value="1"/>
</dbReference>
<dbReference type="SUPFAM" id="SSF53098">
    <property type="entry name" value="Ribonuclease H-like"/>
    <property type="match status" value="1"/>
</dbReference>
<dbReference type="InterPro" id="IPR050951">
    <property type="entry name" value="Retrovirus_Pol_polyprotein"/>
</dbReference>
<dbReference type="PANTHER" id="PTHR37984">
    <property type="entry name" value="PROTEIN CBG26694"/>
    <property type="match status" value="1"/>
</dbReference>
<evidence type="ECO:0008006" key="7">
    <source>
        <dbReference type="Google" id="ProtNLM"/>
    </source>
</evidence>
<dbReference type="Gene3D" id="2.40.50.40">
    <property type="match status" value="1"/>
</dbReference>
<dbReference type="Pfam" id="PF00665">
    <property type="entry name" value="rve"/>
    <property type="match status" value="1"/>
</dbReference>
<dbReference type="Pfam" id="PF00385">
    <property type="entry name" value="Chromo"/>
    <property type="match status" value="1"/>
</dbReference>
<dbReference type="InterPro" id="IPR001584">
    <property type="entry name" value="Integrase_cat-core"/>
</dbReference>
<protein>
    <recommendedName>
        <fullName evidence="7">Integrase catalytic domain-containing protein</fullName>
    </recommendedName>
</protein>
<dbReference type="InterPro" id="IPR012337">
    <property type="entry name" value="RNaseH-like_sf"/>
</dbReference>
<dbReference type="InterPro" id="IPR023780">
    <property type="entry name" value="Chromo_domain"/>
</dbReference>
<feature type="compositionally biased region" description="Basic residues" evidence="2">
    <location>
        <begin position="395"/>
        <end position="407"/>
    </location>
</feature>
<evidence type="ECO:0000313" key="5">
    <source>
        <dbReference type="Ensembl" id="ENSCCRP00020053663.1"/>
    </source>
</evidence>
<feature type="domain" description="Integrase catalytic" evidence="4">
    <location>
        <begin position="34"/>
        <end position="193"/>
    </location>
</feature>
<organism evidence="5 6">
    <name type="scientific">Cyprinus carpio</name>
    <name type="common">Common carp</name>
    <dbReference type="NCBI Taxonomy" id="7962"/>
    <lineage>
        <taxon>Eukaryota</taxon>
        <taxon>Metazoa</taxon>
        <taxon>Chordata</taxon>
        <taxon>Craniata</taxon>
        <taxon>Vertebrata</taxon>
        <taxon>Euteleostomi</taxon>
        <taxon>Actinopterygii</taxon>
        <taxon>Neopterygii</taxon>
        <taxon>Teleostei</taxon>
        <taxon>Ostariophysi</taxon>
        <taxon>Cypriniformes</taxon>
        <taxon>Cyprinidae</taxon>
        <taxon>Cyprininae</taxon>
        <taxon>Cyprinus</taxon>
    </lineage>
</organism>
<dbReference type="GO" id="GO:0015074">
    <property type="term" value="P:DNA integration"/>
    <property type="evidence" value="ECO:0007669"/>
    <property type="project" value="InterPro"/>
</dbReference>
<evidence type="ECO:0000259" key="3">
    <source>
        <dbReference type="PROSITE" id="PS50013"/>
    </source>
</evidence>
<reference evidence="5" key="1">
    <citation type="submission" date="2025-08" db="UniProtKB">
        <authorList>
            <consortium name="Ensembl"/>
        </authorList>
    </citation>
    <scope>IDENTIFICATION</scope>
</reference>
<dbReference type="InterPro" id="IPR056924">
    <property type="entry name" value="SH3_Tf2-1"/>
</dbReference>
<comment type="subcellular location">
    <subcellularLocation>
        <location evidence="1">Nucleus</location>
    </subcellularLocation>
</comment>
<proteinExistence type="predicted"/>
<dbReference type="AlphaFoldDB" id="A0A8C2FCC4"/>
<dbReference type="CDD" id="cd00024">
    <property type="entry name" value="CD_CSD"/>
    <property type="match status" value="1"/>
</dbReference>
<dbReference type="SMART" id="SM00298">
    <property type="entry name" value="CHROMO"/>
    <property type="match status" value="1"/>
</dbReference>
<dbReference type="Gene3D" id="3.30.420.10">
    <property type="entry name" value="Ribonuclease H-like superfamily/Ribonuclease H"/>
    <property type="match status" value="1"/>
</dbReference>
<evidence type="ECO:0000256" key="2">
    <source>
        <dbReference type="SAM" id="MobiDB-lite"/>
    </source>
</evidence>
<dbReference type="PROSITE" id="PS50013">
    <property type="entry name" value="CHROMO_2"/>
    <property type="match status" value="1"/>
</dbReference>
<dbReference type="Proteomes" id="UP000694701">
    <property type="component" value="Unplaced"/>
</dbReference>
<dbReference type="InterPro" id="IPR000953">
    <property type="entry name" value="Chromo/chromo_shadow_dom"/>
</dbReference>
<dbReference type="GO" id="GO:0005634">
    <property type="term" value="C:nucleus"/>
    <property type="evidence" value="ECO:0007669"/>
    <property type="project" value="UniProtKB-SubCell"/>
</dbReference>
<dbReference type="FunFam" id="3.30.420.10:FF:000032">
    <property type="entry name" value="Retrovirus-related Pol polyprotein from transposon 297-like Protein"/>
    <property type="match status" value="1"/>
</dbReference>
<dbReference type="GO" id="GO:0003676">
    <property type="term" value="F:nucleic acid binding"/>
    <property type="evidence" value="ECO:0007669"/>
    <property type="project" value="InterPro"/>
</dbReference>
<dbReference type="PANTHER" id="PTHR37984:SF15">
    <property type="entry name" value="INTEGRASE CATALYTIC DOMAIN-CONTAINING PROTEIN"/>
    <property type="match status" value="1"/>
</dbReference>
<evidence type="ECO:0000256" key="1">
    <source>
        <dbReference type="ARBA" id="ARBA00004123"/>
    </source>
</evidence>